<dbReference type="Proteomes" id="UP000286270">
    <property type="component" value="Unassembled WGS sequence"/>
</dbReference>
<comment type="caution">
    <text evidence="2">The sequence shown here is derived from an EMBL/GenBank/DDBJ whole genome shotgun (WGS) entry which is preliminary data.</text>
</comment>
<evidence type="ECO:0000313" key="1">
    <source>
        <dbReference type="EMBL" id="RGV56753.1"/>
    </source>
</evidence>
<protein>
    <submittedName>
        <fullName evidence="2">Uncharacterized protein</fullName>
    </submittedName>
</protein>
<evidence type="ECO:0000313" key="2">
    <source>
        <dbReference type="EMBL" id="RHH15474.1"/>
    </source>
</evidence>
<dbReference type="AlphaFoldDB" id="A0A396C392"/>
<sequence>MISLLVHLFFRLKTNRAQLINLCETLCTSVVKEQNKIHASIQFRYIVKKSFSISREYATLPRKQKQQE</sequence>
<evidence type="ECO:0000313" key="4">
    <source>
        <dbReference type="Proteomes" id="UP000286270"/>
    </source>
</evidence>
<organism evidence="2 3">
    <name type="scientific">Bacteroides fragilis</name>
    <dbReference type="NCBI Taxonomy" id="817"/>
    <lineage>
        <taxon>Bacteria</taxon>
        <taxon>Pseudomonadati</taxon>
        <taxon>Bacteroidota</taxon>
        <taxon>Bacteroidia</taxon>
        <taxon>Bacteroidales</taxon>
        <taxon>Bacteroidaceae</taxon>
        <taxon>Bacteroides</taxon>
    </lineage>
</organism>
<accession>A0A396C392</accession>
<name>A0A396C392_BACFG</name>
<gene>
    <name evidence="2" type="ORF">DW228_02980</name>
    <name evidence="1" type="ORF">DWW08_07265</name>
</gene>
<dbReference type="EMBL" id="QRZH01000004">
    <property type="protein sequence ID" value="RGV56753.1"/>
    <property type="molecule type" value="Genomic_DNA"/>
</dbReference>
<dbReference type="EMBL" id="QRJE01000004">
    <property type="protein sequence ID" value="RHH15474.1"/>
    <property type="molecule type" value="Genomic_DNA"/>
</dbReference>
<dbReference type="Proteomes" id="UP000266644">
    <property type="component" value="Unassembled WGS sequence"/>
</dbReference>
<reference evidence="3 4" key="1">
    <citation type="submission" date="2018-08" db="EMBL/GenBank/DDBJ databases">
        <title>A genome reference for cultivated species of the human gut microbiota.</title>
        <authorList>
            <person name="Zou Y."/>
            <person name="Xue W."/>
            <person name="Luo G."/>
        </authorList>
    </citation>
    <scope>NUCLEOTIDE SEQUENCE [LARGE SCALE GENOMIC DNA]</scope>
    <source>
        <strain evidence="1 4">AF14-26</strain>
        <strain evidence="2 3">AM18-6</strain>
    </source>
</reference>
<proteinExistence type="predicted"/>
<evidence type="ECO:0000313" key="3">
    <source>
        <dbReference type="Proteomes" id="UP000266644"/>
    </source>
</evidence>